<evidence type="ECO:0000313" key="1">
    <source>
        <dbReference type="EMBL" id="GAA6503364.1"/>
    </source>
</evidence>
<organism evidence="1 2">
    <name type="scientific">Blautia parvula</name>
    <dbReference type="NCBI Taxonomy" id="2877527"/>
    <lineage>
        <taxon>Bacteria</taxon>
        <taxon>Bacillati</taxon>
        <taxon>Bacillota</taxon>
        <taxon>Clostridia</taxon>
        <taxon>Lachnospirales</taxon>
        <taxon>Lachnospiraceae</taxon>
        <taxon>Blautia</taxon>
    </lineage>
</organism>
<dbReference type="Proteomes" id="UP001600941">
    <property type="component" value="Unassembled WGS sequence"/>
</dbReference>
<accession>A0ABQ0C3J2</accession>
<keyword evidence="2" id="KW-1185">Reference proteome</keyword>
<gene>
    <name evidence="1" type="ORF">K340107D12_61800</name>
</gene>
<evidence type="ECO:0000313" key="2">
    <source>
        <dbReference type="Proteomes" id="UP001600941"/>
    </source>
</evidence>
<protein>
    <submittedName>
        <fullName evidence="1">Uncharacterized protein</fullName>
    </submittedName>
</protein>
<comment type="caution">
    <text evidence="1">The sequence shown here is derived from an EMBL/GenBank/DDBJ whole genome shotgun (WGS) entry which is preliminary data.</text>
</comment>
<sequence>MENGKCQGVFEKNMQNGRHPGVGDAHARVTERWKAEGKFLWIFMGLTEWGEEGIIGLSGEHFI</sequence>
<name>A0ABQ0C3J2_9FIRM</name>
<proteinExistence type="predicted"/>
<dbReference type="EMBL" id="BAABZQ010000001">
    <property type="protein sequence ID" value="GAA6503364.1"/>
    <property type="molecule type" value="Genomic_DNA"/>
</dbReference>
<reference evidence="1 2" key="1">
    <citation type="submission" date="2024-04" db="EMBL/GenBank/DDBJ databases">
        <title>Defined microbial consortia suppress multidrug-resistant proinflammatory Enterobacteriaceae via ecological control.</title>
        <authorList>
            <person name="Furuichi M."/>
            <person name="Kawaguchi T."/>
            <person name="Pust M."/>
            <person name="Yasuma K."/>
            <person name="Plichta D."/>
            <person name="Hasegawa N."/>
            <person name="Ohya T."/>
            <person name="Bhattarai S."/>
            <person name="Sasajima S."/>
            <person name="Aoto Y."/>
            <person name="Tuganbaev T."/>
            <person name="Yaginuma M."/>
            <person name="Ueda M."/>
            <person name="Okahashi N."/>
            <person name="Amafuji K."/>
            <person name="Kiridooshi Y."/>
            <person name="Sugita K."/>
            <person name="Strazar M."/>
            <person name="Skelly A."/>
            <person name="Suda W."/>
            <person name="Hattori M."/>
            <person name="Nakamoto N."/>
            <person name="Caballero S."/>
            <person name="Norman J."/>
            <person name="Olle B."/>
            <person name="Tanoue T."/>
            <person name="Arita M."/>
            <person name="Bucci V."/>
            <person name="Atarashi K."/>
            <person name="Xavier R."/>
            <person name="Honda K."/>
        </authorList>
    </citation>
    <scope>NUCLEOTIDE SEQUENCE [LARGE SCALE GENOMIC DNA]</scope>
    <source>
        <strain evidence="2">k34-0107-D12</strain>
    </source>
</reference>